<evidence type="ECO:0000313" key="1">
    <source>
        <dbReference type="EMBL" id="PIY99779.1"/>
    </source>
</evidence>
<evidence type="ECO:0000313" key="2">
    <source>
        <dbReference type="Proteomes" id="UP000228874"/>
    </source>
</evidence>
<sequence>MDSESLLNKSIESIDDLDADSYLGYITLRPLPTNFISNIVMKPNKNFYDLKDSEKLFMITVNQEVHIGNKKIEFPTFPFFHQDSMVTVCAHADMWMVANIMHKKYELDEISIEKLVSGISPSGSGRNIPSEGLTMEQLAYSIQANRWYARIKYFSNKSDNHTIIQNVDKIMQYIDSSIESGIPCMLAFNNHVIVIAGHTVTGNKEREYIIFDDSGHHIMSMFNEPEPKFSIKVSLKKLSETLLDIKNDIFLLCPEFERVYFPLKSVHQMMRLLGIGISKNMKISKDIRNTLTDIIKNKNYRTLIIDCKKLKTFFSENNINTFNECSLPHYIWFVEMYSGERGNPDSVIGYMLFDASAHQSDFKYSFITDCNGKIIIKPVICGKEKVMSLLEEFK</sequence>
<protein>
    <submittedName>
        <fullName evidence="1">Uncharacterized protein</fullName>
    </submittedName>
</protein>
<organism evidence="1 2">
    <name type="scientific">Huberarchaeum crystalense</name>
    <dbReference type="NCBI Taxonomy" id="2014257"/>
    <lineage>
        <taxon>Archaea</taxon>
        <taxon>Candidatus Huberarchaeota</taxon>
        <taxon>Candidatus Huberarchaeia</taxon>
        <taxon>Candidatus Huberarchaeales</taxon>
        <taxon>Candidatus Huberarchaeaceae</taxon>
        <taxon>Candidatus Huberarchaeum</taxon>
    </lineage>
</organism>
<dbReference type="Proteomes" id="UP000228874">
    <property type="component" value="Unassembled WGS sequence"/>
</dbReference>
<gene>
    <name evidence="1" type="ORF">COY63_01720</name>
</gene>
<reference evidence="2" key="1">
    <citation type="submission" date="2017-09" db="EMBL/GenBank/DDBJ databases">
        <title>Depth-based differentiation of microbial function through sediment-hosted aquifers and enrichment of novel symbionts in the deep terrestrial subsurface.</title>
        <authorList>
            <person name="Probst A.J."/>
            <person name="Ladd B."/>
            <person name="Jarett J.K."/>
            <person name="Geller-Mcgrath D.E."/>
            <person name="Sieber C.M.K."/>
            <person name="Emerson J.B."/>
            <person name="Anantharaman K."/>
            <person name="Thomas B.C."/>
            <person name="Malmstrom R."/>
            <person name="Stieglmeier M."/>
            <person name="Klingl A."/>
            <person name="Woyke T."/>
            <person name="Ryan C.M."/>
            <person name="Banfield J.F."/>
        </authorList>
    </citation>
    <scope>NUCLEOTIDE SEQUENCE [LARGE SCALE GENOMIC DNA]</scope>
</reference>
<dbReference type="EMBL" id="PFMG01000041">
    <property type="protein sequence ID" value="PIY99779.1"/>
    <property type="molecule type" value="Genomic_DNA"/>
</dbReference>
<name>A0A2H9P8H3_HUBC1</name>
<comment type="caution">
    <text evidence="1">The sequence shown here is derived from an EMBL/GenBank/DDBJ whole genome shotgun (WGS) entry which is preliminary data.</text>
</comment>
<proteinExistence type="predicted"/>
<accession>A0A2H9P8H3</accession>
<dbReference type="AlphaFoldDB" id="A0A2H9P8H3"/>